<dbReference type="Gene3D" id="2.130.10.10">
    <property type="entry name" value="YVTN repeat-like/Quinoprotein amine dehydrogenase"/>
    <property type="match status" value="1"/>
</dbReference>
<keyword evidence="1" id="KW-0732">Signal</keyword>
<proteinExistence type="predicted"/>
<evidence type="ECO:0000313" key="3">
    <source>
        <dbReference type="Proteomes" id="UP000295444"/>
    </source>
</evidence>
<feature type="signal peptide" evidence="1">
    <location>
        <begin position="1"/>
        <end position="19"/>
    </location>
</feature>
<dbReference type="OrthoDB" id="9764804at2"/>
<evidence type="ECO:0000256" key="1">
    <source>
        <dbReference type="SAM" id="SignalP"/>
    </source>
</evidence>
<dbReference type="AlphaFoldDB" id="A0A4R6S225"/>
<reference evidence="2 3" key="1">
    <citation type="submission" date="2019-03" db="EMBL/GenBank/DDBJ databases">
        <title>Genomic Encyclopedia of Type Strains, Phase IV (KMG-IV): sequencing the most valuable type-strain genomes for metagenomic binning, comparative biology and taxonomic classification.</title>
        <authorList>
            <person name="Goeker M."/>
        </authorList>
    </citation>
    <scope>NUCLEOTIDE SEQUENCE [LARGE SCALE GENOMIC DNA]</scope>
    <source>
        <strain evidence="2 3">DSM 45361</strain>
    </source>
</reference>
<dbReference type="InterPro" id="IPR015943">
    <property type="entry name" value="WD40/YVTN_repeat-like_dom_sf"/>
</dbReference>
<dbReference type="SUPFAM" id="SSF50939">
    <property type="entry name" value="Sialidases"/>
    <property type="match status" value="1"/>
</dbReference>
<protein>
    <recommendedName>
        <fullName evidence="4">BNR/Asp-box repeat protein</fullName>
    </recommendedName>
</protein>
<feature type="chain" id="PRO_5038502746" description="BNR/Asp-box repeat protein" evidence="1">
    <location>
        <begin position="20"/>
        <end position="301"/>
    </location>
</feature>
<sequence length="301" mass="30262">MKKILVVAAGLVLAACGTAQQTLPVANEGVAHQGNQLAKVTPDASGLVYEHSTDGGRTWQRSTLHLDLPTRQAVVALSPDGARAGVMATLPGSASTGGLPALFTGPAAGPLAARQAPVAGDVAWVGSRLVLVGGPQRSLVYSSPDGGVTWQKLDGGGRFNVPATAPSHGAPLTTADGVTVPVTAHGRPSTVRLDTSKDGVTFTKGVVVTLSGDAAPGVAVPVAVTGPDAYVVVDPSGVLHVVHATTQETITPSGLPGPIESLTFTDAQHGTAQVAHACTSKDGCDHTVTPMVTDDGGHTWR</sequence>
<evidence type="ECO:0000313" key="2">
    <source>
        <dbReference type="EMBL" id="TDP93612.1"/>
    </source>
</evidence>
<organism evidence="2 3">
    <name type="scientific">Labedaea rhizosphaerae</name>
    <dbReference type="NCBI Taxonomy" id="598644"/>
    <lineage>
        <taxon>Bacteria</taxon>
        <taxon>Bacillati</taxon>
        <taxon>Actinomycetota</taxon>
        <taxon>Actinomycetes</taxon>
        <taxon>Pseudonocardiales</taxon>
        <taxon>Pseudonocardiaceae</taxon>
        <taxon>Labedaea</taxon>
    </lineage>
</organism>
<name>A0A4R6S225_LABRH</name>
<gene>
    <name evidence="2" type="ORF">EV186_1066</name>
</gene>
<comment type="caution">
    <text evidence="2">The sequence shown here is derived from an EMBL/GenBank/DDBJ whole genome shotgun (WGS) entry which is preliminary data.</text>
</comment>
<dbReference type="Proteomes" id="UP000295444">
    <property type="component" value="Unassembled WGS sequence"/>
</dbReference>
<dbReference type="PROSITE" id="PS51257">
    <property type="entry name" value="PROKAR_LIPOPROTEIN"/>
    <property type="match status" value="1"/>
</dbReference>
<dbReference type="EMBL" id="SNXZ01000006">
    <property type="protein sequence ID" value="TDP93612.1"/>
    <property type="molecule type" value="Genomic_DNA"/>
</dbReference>
<dbReference type="RefSeq" id="WP_133852647.1">
    <property type="nucleotide sequence ID" value="NZ_SNXZ01000006.1"/>
</dbReference>
<keyword evidence="3" id="KW-1185">Reference proteome</keyword>
<accession>A0A4R6S225</accession>
<dbReference type="InterPro" id="IPR036278">
    <property type="entry name" value="Sialidase_sf"/>
</dbReference>
<evidence type="ECO:0008006" key="4">
    <source>
        <dbReference type="Google" id="ProtNLM"/>
    </source>
</evidence>